<dbReference type="PANTHER" id="PTHR31203">
    <property type="entry name" value="BETA-KERATIN-RELATED PROTEIN-RELATED"/>
    <property type="match status" value="1"/>
</dbReference>
<sequence>MAAACWKWFWMIYWMLEAALFMIWRLTIPQMTHSLSPCTDGSPSLCGVAAPQPIADSCNEPCVVQCPDSRVVIYPPPVVVTFPGPILSTFPQQSVVGSAGAPEVGSGFSGAPAPGGSHVYGGARWARGYPVGSCRPC</sequence>
<keyword evidence="5" id="KW-0732">Signal</keyword>
<reference evidence="6" key="1">
    <citation type="submission" date="2025-08" db="UniProtKB">
        <authorList>
            <consortium name="Ensembl"/>
        </authorList>
    </citation>
    <scope>IDENTIFICATION</scope>
</reference>
<keyword evidence="4" id="KW-0812">Transmembrane</keyword>
<keyword evidence="7" id="KW-1185">Reference proteome</keyword>
<evidence type="ECO:0000313" key="7">
    <source>
        <dbReference type="Proteomes" id="UP000694426"/>
    </source>
</evidence>
<feature type="signal peptide" evidence="5">
    <location>
        <begin position="1"/>
        <end position="18"/>
    </location>
</feature>
<evidence type="ECO:0000256" key="1">
    <source>
        <dbReference type="ARBA" id="ARBA00008702"/>
    </source>
</evidence>
<dbReference type="GO" id="GO:0005882">
    <property type="term" value="C:intermediate filament"/>
    <property type="evidence" value="ECO:0007669"/>
    <property type="project" value="UniProtKB-KW"/>
</dbReference>
<evidence type="ECO:0000256" key="2">
    <source>
        <dbReference type="ARBA" id="ARBA00022744"/>
    </source>
</evidence>
<comment type="subunit">
    <text evidence="3">The avian keratins (F-ker, S-ker, C-ker and B-ker) are a complex mixture of very similar polypeptides.</text>
</comment>
<proteinExistence type="inferred from homology"/>
<protein>
    <recommendedName>
        <fullName evidence="3">Keratin</fullName>
    </recommendedName>
</protein>
<feature type="chain" id="PRO_5034101324" description="Keratin" evidence="5">
    <location>
        <begin position="19"/>
        <end position="137"/>
    </location>
</feature>
<keyword evidence="4" id="KW-0472">Membrane</keyword>
<evidence type="ECO:0000256" key="3">
    <source>
        <dbReference type="RuleBase" id="RU364002"/>
    </source>
</evidence>
<dbReference type="AlphaFoldDB" id="A0A8B9B8D5"/>
<keyword evidence="4" id="KW-1133">Transmembrane helix</keyword>
<evidence type="ECO:0000256" key="5">
    <source>
        <dbReference type="SAM" id="SignalP"/>
    </source>
</evidence>
<evidence type="ECO:0000256" key="4">
    <source>
        <dbReference type="SAM" id="Phobius"/>
    </source>
</evidence>
<accession>A0A8B9B8D5</accession>
<dbReference type="Pfam" id="PF02422">
    <property type="entry name" value="Keratin"/>
    <property type="match status" value="1"/>
</dbReference>
<dbReference type="GO" id="GO:0005200">
    <property type="term" value="F:structural constituent of cytoskeleton"/>
    <property type="evidence" value="ECO:0007669"/>
    <property type="project" value="InterPro"/>
</dbReference>
<reference evidence="6" key="2">
    <citation type="submission" date="2025-09" db="UniProtKB">
        <authorList>
            <consortium name="Ensembl"/>
        </authorList>
    </citation>
    <scope>IDENTIFICATION</scope>
</reference>
<feature type="transmembrane region" description="Helical" evidence="4">
    <location>
        <begin position="6"/>
        <end position="24"/>
    </location>
</feature>
<keyword evidence="2 3" id="KW-0416">Keratin</keyword>
<comment type="similarity">
    <text evidence="1 3">Belongs to the avian keratin family.</text>
</comment>
<dbReference type="Ensembl" id="ENSABRT00000000597.1">
    <property type="protein sequence ID" value="ENSABRP00000000395.1"/>
    <property type="gene ID" value="ENSABRG00000000454.1"/>
</dbReference>
<dbReference type="PANTHER" id="PTHR31203:SF1">
    <property type="entry name" value="BETA-KERATIN-RELATED PROTEIN-RELATED"/>
    <property type="match status" value="1"/>
</dbReference>
<dbReference type="InterPro" id="IPR003461">
    <property type="entry name" value="Keratin"/>
</dbReference>
<name>A0A8B9B8D5_9AVES</name>
<dbReference type="GeneTree" id="ENSGT01030000234722"/>
<evidence type="ECO:0000313" key="6">
    <source>
        <dbReference type="Ensembl" id="ENSABRP00000000395.1"/>
    </source>
</evidence>
<organism evidence="6 7">
    <name type="scientific">Anser brachyrhynchus</name>
    <name type="common">Pink-footed goose</name>
    <dbReference type="NCBI Taxonomy" id="132585"/>
    <lineage>
        <taxon>Eukaryota</taxon>
        <taxon>Metazoa</taxon>
        <taxon>Chordata</taxon>
        <taxon>Craniata</taxon>
        <taxon>Vertebrata</taxon>
        <taxon>Euteleostomi</taxon>
        <taxon>Archelosauria</taxon>
        <taxon>Archosauria</taxon>
        <taxon>Dinosauria</taxon>
        <taxon>Saurischia</taxon>
        <taxon>Theropoda</taxon>
        <taxon>Coelurosauria</taxon>
        <taxon>Aves</taxon>
        <taxon>Neognathae</taxon>
        <taxon>Galloanserae</taxon>
        <taxon>Anseriformes</taxon>
        <taxon>Anatidae</taxon>
        <taxon>Anserinae</taxon>
        <taxon>Anser</taxon>
    </lineage>
</organism>
<dbReference type="Proteomes" id="UP000694426">
    <property type="component" value="Unplaced"/>
</dbReference>